<feature type="domain" description="ABC transmembrane type-2" evidence="9">
    <location>
        <begin position="132"/>
        <end position="373"/>
    </location>
</feature>
<evidence type="ECO:0000313" key="10">
    <source>
        <dbReference type="EMBL" id="SHI73203.1"/>
    </source>
</evidence>
<dbReference type="EMBL" id="FQZR01000002">
    <property type="protein sequence ID" value="SHI73203.1"/>
    <property type="molecule type" value="Genomic_DNA"/>
</dbReference>
<dbReference type="RefSeq" id="WP_020001931.1">
    <property type="nucleotide sequence ID" value="NZ_CP192219.1"/>
</dbReference>
<evidence type="ECO:0000256" key="7">
    <source>
        <dbReference type="ARBA" id="ARBA00023136"/>
    </source>
</evidence>
<sequence>MTGISYIRLRGFIRKEMLQIKRDPSSLLLGLVMPVLLLLIFGYGVSLEPTNVPIALVVDEQTPVTQELKARFQLSRYFSPVTVRSMAEAVQRMQADEVDGIVHVRSNFSSLLESGVEAPIQLILNGIDANRARIVEGYVRNTVGLWAQHAANQSGRSYNSPPIILESRIWFNAAANSTYSLIPGLLTLIMTLIGTQLTALVIAREWERGTMEALLSTPISANEILLGKLLPYYALGMIGMGFSITLGVFLFHVPLRGSLFVLICLGSVFLLASLGFGLFISSAARIQFVSAMGSVLSAFLPAFFLSGLMFDLKSTPVIVQYISTIIPAKYFVTITQTLFLAGNVWSVLLPASFVLVIMSIVLLVAARKKLGRRLPQ</sequence>
<keyword evidence="7 8" id="KW-0472">Membrane</keyword>
<feature type="transmembrane region" description="Helical" evidence="8">
    <location>
        <begin position="288"/>
        <end position="310"/>
    </location>
</feature>
<organism evidence="10 11">
    <name type="scientific">Halodesulfovibrio aestuarii</name>
    <dbReference type="NCBI Taxonomy" id="126333"/>
    <lineage>
        <taxon>Bacteria</taxon>
        <taxon>Pseudomonadati</taxon>
        <taxon>Thermodesulfobacteriota</taxon>
        <taxon>Desulfovibrionia</taxon>
        <taxon>Desulfovibrionales</taxon>
        <taxon>Desulfovibrionaceae</taxon>
        <taxon>Halodesulfovibrio</taxon>
    </lineage>
</organism>
<comment type="caution">
    <text evidence="10">The sequence shown here is derived from an EMBL/GenBank/DDBJ whole genome shotgun (WGS) entry which is preliminary data.</text>
</comment>
<evidence type="ECO:0000256" key="3">
    <source>
        <dbReference type="ARBA" id="ARBA00022448"/>
    </source>
</evidence>
<keyword evidence="3" id="KW-0813">Transport</keyword>
<dbReference type="GO" id="GO:0140359">
    <property type="term" value="F:ABC-type transporter activity"/>
    <property type="evidence" value="ECO:0007669"/>
    <property type="project" value="InterPro"/>
</dbReference>
<evidence type="ECO:0000256" key="8">
    <source>
        <dbReference type="SAM" id="Phobius"/>
    </source>
</evidence>
<dbReference type="Proteomes" id="UP000184001">
    <property type="component" value="Unassembled WGS sequence"/>
</dbReference>
<comment type="similarity">
    <text evidence="2">Belongs to the ABC-2 integral membrane protein family.</text>
</comment>
<dbReference type="PANTHER" id="PTHR30294:SF29">
    <property type="entry name" value="MULTIDRUG ABC TRANSPORTER PERMEASE YBHS-RELATED"/>
    <property type="match status" value="1"/>
</dbReference>
<evidence type="ECO:0000256" key="4">
    <source>
        <dbReference type="ARBA" id="ARBA00022475"/>
    </source>
</evidence>
<reference evidence="10 11" key="1">
    <citation type="submission" date="2016-11" db="EMBL/GenBank/DDBJ databases">
        <authorList>
            <person name="Varghese N."/>
            <person name="Submissions S."/>
        </authorList>
    </citation>
    <scope>NUCLEOTIDE SEQUENCE [LARGE SCALE GENOMIC DNA]</scope>
    <source>
        <strain evidence="10 11">DSM 17919</strain>
    </source>
</reference>
<comment type="subcellular location">
    <subcellularLocation>
        <location evidence="1">Cell membrane</location>
        <topology evidence="1">Multi-pass membrane protein</topology>
    </subcellularLocation>
</comment>
<dbReference type="InterPro" id="IPR051449">
    <property type="entry name" value="ABC-2_transporter_component"/>
</dbReference>
<keyword evidence="6 8" id="KW-1133">Transmembrane helix</keyword>
<feature type="transmembrane region" description="Helical" evidence="8">
    <location>
        <begin position="259"/>
        <end position="281"/>
    </location>
</feature>
<evidence type="ECO:0000256" key="6">
    <source>
        <dbReference type="ARBA" id="ARBA00022989"/>
    </source>
</evidence>
<dbReference type="Pfam" id="PF12698">
    <property type="entry name" value="ABC2_membrane_3"/>
    <property type="match status" value="1"/>
</dbReference>
<accession>A0A8G2C7Z9</accession>
<feature type="transmembrane region" description="Helical" evidence="8">
    <location>
        <begin position="232"/>
        <end position="253"/>
    </location>
</feature>
<keyword evidence="5 8" id="KW-0812">Transmembrane</keyword>
<feature type="transmembrane region" description="Helical" evidence="8">
    <location>
        <begin position="27"/>
        <end position="46"/>
    </location>
</feature>
<dbReference type="AlphaFoldDB" id="A0A8G2C7Z9"/>
<protein>
    <submittedName>
        <fullName evidence="10">ABC-2 type transport system permease protein</fullName>
    </submittedName>
</protein>
<keyword evidence="4" id="KW-1003">Cell membrane</keyword>
<evidence type="ECO:0000259" key="9">
    <source>
        <dbReference type="PROSITE" id="PS51012"/>
    </source>
</evidence>
<dbReference type="InterPro" id="IPR013525">
    <property type="entry name" value="ABC2_TM"/>
</dbReference>
<dbReference type="PANTHER" id="PTHR30294">
    <property type="entry name" value="MEMBRANE COMPONENT OF ABC TRANSPORTER YHHJ-RELATED"/>
    <property type="match status" value="1"/>
</dbReference>
<dbReference type="PROSITE" id="PS51012">
    <property type="entry name" value="ABC_TM2"/>
    <property type="match status" value="1"/>
</dbReference>
<evidence type="ECO:0000256" key="5">
    <source>
        <dbReference type="ARBA" id="ARBA00022692"/>
    </source>
</evidence>
<gene>
    <name evidence="10" type="ORF">SAMN05660830_00806</name>
</gene>
<feature type="transmembrane region" description="Helical" evidence="8">
    <location>
        <begin position="344"/>
        <end position="366"/>
    </location>
</feature>
<dbReference type="GO" id="GO:0005886">
    <property type="term" value="C:plasma membrane"/>
    <property type="evidence" value="ECO:0007669"/>
    <property type="project" value="UniProtKB-SubCell"/>
</dbReference>
<evidence type="ECO:0000256" key="1">
    <source>
        <dbReference type="ARBA" id="ARBA00004651"/>
    </source>
</evidence>
<dbReference type="InterPro" id="IPR047817">
    <property type="entry name" value="ABC2_TM_bact-type"/>
</dbReference>
<name>A0A8G2C7Z9_9BACT</name>
<proteinExistence type="inferred from homology"/>
<evidence type="ECO:0000313" key="11">
    <source>
        <dbReference type="Proteomes" id="UP000184001"/>
    </source>
</evidence>
<evidence type="ECO:0000256" key="2">
    <source>
        <dbReference type="ARBA" id="ARBA00007783"/>
    </source>
</evidence>
<dbReference type="Gene3D" id="3.40.1710.10">
    <property type="entry name" value="abc type-2 transporter like domain"/>
    <property type="match status" value="1"/>
</dbReference>
<feature type="transmembrane region" description="Helical" evidence="8">
    <location>
        <begin position="181"/>
        <end position="203"/>
    </location>
</feature>